<name>A0A8A4TZ91_SULCO</name>
<dbReference type="Proteomes" id="UP000663929">
    <property type="component" value="Chromosome"/>
</dbReference>
<dbReference type="KEGG" id="scor:J3U87_17595"/>
<dbReference type="AlphaFoldDB" id="A0A8A4TZ91"/>
<proteinExistence type="predicted"/>
<gene>
    <name evidence="1" type="ORF">J3U87_17595</name>
</gene>
<reference evidence="1" key="1">
    <citation type="submission" date="2021-03" db="EMBL/GenBank/DDBJ databases">
        <title>Acanthopleuribacteraceae sp. M133.</title>
        <authorList>
            <person name="Wang G."/>
        </authorList>
    </citation>
    <scope>NUCLEOTIDE SEQUENCE</scope>
    <source>
        <strain evidence="1">M133</strain>
    </source>
</reference>
<keyword evidence="2" id="KW-1185">Reference proteome</keyword>
<sequence>MKSHLSGGQLPYPLFAEHLSMMSIPFSIIKKTTVAEINALSRPQSAVLSLIRYGLSGTFILWILMCQACMEQLDPEPDSATNGCFKETRFWVIVSKECILISDGVEDLGVISKEDFAKYVVLWHDQLIAEAEKNQPGSPSFFENGKPRAAIRISDSVPPAEIEGIVSMVRSAGYHIKLFPPFSEGSGDRCNLPTASLLPEIADK</sequence>
<evidence type="ECO:0000313" key="1">
    <source>
        <dbReference type="EMBL" id="QTD54262.1"/>
    </source>
</evidence>
<protein>
    <submittedName>
        <fullName evidence="1">Uncharacterized protein</fullName>
    </submittedName>
</protein>
<dbReference type="RefSeq" id="WP_237384359.1">
    <property type="nucleotide sequence ID" value="NZ_CP071793.1"/>
</dbReference>
<dbReference type="EMBL" id="CP071793">
    <property type="protein sequence ID" value="QTD54262.1"/>
    <property type="molecule type" value="Genomic_DNA"/>
</dbReference>
<accession>A0A8A4TZ91</accession>
<evidence type="ECO:0000313" key="2">
    <source>
        <dbReference type="Proteomes" id="UP000663929"/>
    </source>
</evidence>
<organism evidence="1 2">
    <name type="scientific">Sulfidibacter corallicola</name>
    <dbReference type="NCBI Taxonomy" id="2818388"/>
    <lineage>
        <taxon>Bacteria</taxon>
        <taxon>Pseudomonadati</taxon>
        <taxon>Acidobacteriota</taxon>
        <taxon>Holophagae</taxon>
        <taxon>Acanthopleuribacterales</taxon>
        <taxon>Acanthopleuribacteraceae</taxon>
        <taxon>Sulfidibacter</taxon>
    </lineage>
</organism>